<keyword evidence="1" id="KW-0150">Chloroplast</keyword>
<reference evidence="1" key="1">
    <citation type="journal article" date="2010" name="Proc. Natl. Acad. Sci. U.S.A.">
        <title>A common red algal origin of the apicomplexan, dinoflagellate, and heterokont plastids.</title>
        <authorList>
            <person name="Janouskovec J."/>
            <person name="Horak A."/>
            <person name="Obornik M."/>
            <person name="Lukes J."/>
            <person name="Keeling P.J."/>
        </authorList>
    </citation>
    <scope>NUCLEOTIDE SEQUENCE [LARGE SCALE GENOMIC DNA]</scope>
</reference>
<organism evidence="1">
    <name type="scientific">Chromerida sp. RM11</name>
    <dbReference type="NCBI Taxonomy" id="348535"/>
    <lineage>
        <taxon>Eukaryota</taxon>
        <taxon>Sar</taxon>
        <taxon>Alveolata</taxon>
        <taxon>Colpodellida</taxon>
    </lineage>
</organism>
<gene>
    <name evidence="1" type="primary">orf3</name>
</gene>
<evidence type="ECO:0000313" key="1">
    <source>
        <dbReference type="EMBL" id="ADJ66637.1"/>
    </source>
</evidence>
<keyword evidence="1" id="KW-0934">Plastid</keyword>
<dbReference type="AlphaFoldDB" id="D9IXS0"/>
<accession>D9IXS0</accession>
<geneLocation type="chloroplast" evidence="1"/>
<dbReference type="EMBL" id="HM222968">
    <property type="protein sequence ID" value="ADJ66637.1"/>
    <property type="molecule type" value="Genomic_DNA"/>
</dbReference>
<sequence>MYGETFLRPSTPYMALNQYRKTRPFKESKVRAGKSLSLHLKPLPEKLLNRNVVLASVVQENNKARVQALSGAITSFKKPKTSYLIKVRRDASRQISATISLRLSNSTLGFLESKNWILV</sequence>
<dbReference type="GeneID" id="9481121"/>
<proteinExistence type="predicted"/>
<dbReference type="RefSeq" id="YP_003795449.1">
    <property type="nucleotide sequence ID" value="NC_014345.1"/>
</dbReference>
<name>D9IXS0_9ALVE</name>
<protein>
    <submittedName>
        <fullName evidence="1">ORF3</fullName>
    </submittedName>
</protein>